<dbReference type="GO" id="GO:0001939">
    <property type="term" value="C:female pronucleus"/>
    <property type="evidence" value="ECO:0007669"/>
    <property type="project" value="TreeGrafter"/>
</dbReference>
<feature type="region of interest" description="Disordered" evidence="5">
    <location>
        <begin position="230"/>
        <end position="255"/>
    </location>
</feature>
<keyword evidence="4" id="KW-0539">Nucleus</keyword>
<gene>
    <name evidence="6" type="ORF">XAT740_LOCUS38504</name>
</gene>
<comment type="subcellular location">
    <subcellularLocation>
        <location evidence="2">Cytoplasm</location>
    </subcellularLocation>
    <subcellularLocation>
        <location evidence="1">Nucleus</location>
    </subcellularLocation>
</comment>
<dbReference type="InterPro" id="IPR010736">
    <property type="entry name" value="SHIPPO-rpt"/>
</dbReference>
<dbReference type="GO" id="GO:0042585">
    <property type="term" value="C:germinal vesicle"/>
    <property type="evidence" value="ECO:0007669"/>
    <property type="project" value="TreeGrafter"/>
</dbReference>
<dbReference type="GO" id="GO:0003682">
    <property type="term" value="F:chromatin binding"/>
    <property type="evidence" value="ECO:0007669"/>
    <property type="project" value="TreeGrafter"/>
</dbReference>
<dbReference type="GO" id="GO:0042393">
    <property type="term" value="F:histone binding"/>
    <property type="evidence" value="ECO:0007669"/>
    <property type="project" value="TreeGrafter"/>
</dbReference>
<dbReference type="GO" id="GO:0001940">
    <property type="term" value="C:male pronucleus"/>
    <property type="evidence" value="ECO:0007669"/>
    <property type="project" value="TreeGrafter"/>
</dbReference>
<dbReference type="AlphaFoldDB" id="A0A815RRW8"/>
<proteinExistence type="predicted"/>
<dbReference type="PANTHER" id="PTHR35678">
    <property type="entry name" value="PROTEIN STPG4"/>
    <property type="match status" value="1"/>
</dbReference>
<reference evidence="6" key="1">
    <citation type="submission" date="2021-02" db="EMBL/GenBank/DDBJ databases">
        <authorList>
            <person name="Nowell W R."/>
        </authorList>
    </citation>
    <scope>NUCLEOTIDE SEQUENCE</scope>
</reference>
<dbReference type="EMBL" id="CAJNOR010004168">
    <property type="protein sequence ID" value="CAF1480482.1"/>
    <property type="molecule type" value="Genomic_DNA"/>
</dbReference>
<sequence length="316" mass="36322">EKQSQSRSGEVTVAKLKFFIGLILIEKEMQDSDLLVSLFEERNRNGRLDYELQRKRSNQQRVRSQSLAIPTEGETDAKVKRRQQKLSKYEPSMSDRESWWRVTIRDTPIPGTYDTHLNTFIKETIARPMTYGFKSDGRRRDPQPLEPKGKELLPGAYSVENSLDEMFRRRLSYGFKSPAREESLKKTVLANHDKDIDVAPGLYETQKYHRIDVPIESVKHSFFKSKSKRKLFPPQAGPAPGEYEPRTKVVDTKGPTITSSFRSGTDRFRQKLFSVPGPGSYDQLTDIPPWKQIDAYSTCGIFFNANFTSTPKSMPV</sequence>
<evidence type="ECO:0000256" key="4">
    <source>
        <dbReference type="ARBA" id="ARBA00023242"/>
    </source>
</evidence>
<feature type="region of interest" description="Disordered" evidence="5">
    <location>
        <begin position="71"/>
        <end position="90"/>
    </location>
</feature>
<organism evidence="6 7">
    <name type="scientific">Adineta ricciae</name>
    <name type="common">Rotifer</name>
    <dbReference type="NCBI Taxonomy" id="249248"/>
    <lineage>
        <taxon>Eukaryota</taxon>
        <taxon>Metazoa</taxon>
        <taxon>Spiralia</taxon>
        <taxon>Gnathifera</taxon>
        <taxon>Rotifera</taxon>
        <taxon>Eurotatoria</taxon>
        <taxon>Bdelloidea</taxon>
        <taxon>Adinetida</taxon>
        <taxon>Adinetidae</taxon>
        <taxon>Adineta</taxon>
    </lineage>
</organism>
<evidence type="ECO:0000256" key="2">
    <source>
        <dbReference type="ARBA" id="ARBA00004496"/>
    </source>
</evidence>
<feature type="compositionally biased region" description="Basic and acidic residues" evidence="5">
    <location>
        <begin position="135"/>
        <end position="151"/>
    </location>
</feature>
<dbReference type="GO" id="GO:0044727">
    <property type="term" value="P:epigenetic programing of male pronucleus"/>
    <property type="evidence" value="ECO:0007669"/>
    <property type="project" value="TreeGrafter"/>
</dbReference>
<comment type="caution">
    <text evidence="6">The sequence shown here is derived from an EMBL/GenBank/DDBJ whole genome shotgun (WGS) entry which is preliminary data.</text>
</comment>
<keyword evidence="7" id="KW-1185">Reference proteome</keyword>
<evidence type="ECO:0000313" key="6">
    <source>
        <dbReference type="EMBL" id="CAF1480482.1"/>
    </source>
</evidence>
<dbReference type="Pfam" id="PF07004">
    <property type="entry name" value="SHIPPO-rpt"/>
    <property type="match status" value="1"/>
</dbReference>
<name>A0A815RRW8_ADIRI</name>
<evidence type="ECO:0000256" key="1">
    <source>
        <dbReference type="ARBA" id="ARBA00004123"/>
    </source>
</evidence>
<evidence type="ECO:0000256" key="3">
    <source>
        <dbReference type="ARBA" id="ARBA00022490"/>
    </source>
</evidence>
<keyword evidence="3" id="KW-0963">Cytoplasm</keyword>
<feature type="region of interest" description="Disordered" evidence="5">
    <location>
        <begin position="132"/>
        <end position="151"/>
    </location>
</feature>
<evidence type="ECO:0000256" key="5">
    <source>
        <dbReference type="SAM" id="MobiDB-lite"/>
    </source>
</evidence>
<dbReference type="PANTHER" id="PTHR35678:SF1">
    <property type="entry name" value="PROTEIN STPG4"/>
    <property type="match status" value="1"/>
</dbReference>
<accession>A0A815RRW8</accession>
<dbReference type="Proteomes" id="UP000663828">
    <property type="component" value="Unassembled WGS sequence"/>
</dbReference>
<protein>
    <submittedName>
        <fullName evidence="6">Uncharacterized protein</fullName>
    </submittedName>
</protein>
<feature type="non-terminal residue" evidence="6">
    <location>
        <position position="1"/>
    </location>
</feature>
<evidence type="ECO:0000313" key="7">
    <source>
        <dbReference type="Proteomes" id="UP000663828"/>
    </source>
</evidence>
<dbReference type="GO" id="GO:0005737">
    <property type="term" value="C:cytoplasm"/>
    <property type="evidence" value="ECO:0007669"/>
    <property type="project" value="UniProtKB-SubCell"/>
</dbReference>